<name>A0A3A4KHX6_9NOCA</name>
<keyword evidence="1" id="KW-1277">Toxin-antitoxin system</keyword>
<organism evidence="2 3">
    <name type="scientific">Nocardia panacis</name>
    <dbReference type="NCBI Taxonomy" id="2340916"/>
    <lineage>
        <taxon>Bacteria</taxon>
        <taxon>Bacillati</taxon>
        <taxon>Actinomycetota</taxon>
        <taxon>Actinomycetes</taxon>
        <taxon>Mycobacteriales</taxon>
        <taxon>Nocardiaceae</taxon>
        <taxon>Nocardia</taxon>
    </lineage>
</organism>
<protein>
    <recommendedName>
        <fullName evidence="4">Antitoxin</fullName>
    </recommendedName>
</protein>
<evidence type="ECO:0000313" key="2">
    <source>
        <dbReference type="EMBL" id="RJO75786.1"/>
    </source>
</evidence>
<reference evidence="2 3" key="1">
    <citation type="submission" date="2018-09" db="EMBL/GenBank/DDBJ databases">
        <title>YIM PH21274 draft genome.</title>
        <authorList>
            <person name="Miao C."/>
        </authorList>
    </citation>
    <scope>NUCLEOTIDE SEQUENCE [LARGE SCALE GENOMIC DNA]</scope>
    <source>
        <strain evidence="2 3">YIM PH 21724</strain>
    </source>
</reference>
<evidence type="ECO:0000313" key="3">
    <source>
        <dbReference type="Proteomes" id="UP000266677"/>
    </source>
</evidence>
<dbReference type="OrthoDB" id="560250at2"/>
<sequence length="87" mass="9627">MSLNIKNERVHALVREAAERTGLSQTSVVEEALKLMLQQLDTRAHTAGASRRERMAEIIADIQPRLTPAVRAALTTEDLYDEAGMPV</sequence>
<comment type="caution">
    <text evidence="2">The sequence shown here is derived from an EMBL/GenBank/DDBJ whole genome shotgun (WGS) entry which is preliminary data.</text>
</comment>
<proteinExistence type="predicted"/>
<dbReference type="RefSeq" id="WP_120040798.1">
    <property type="nucleotide sequence ID" value="NZ_QZFU01000017.1"/>
</dbReference>
<keyword evidence="3" id="KW-1185">Reference proteome</keyword>
<gene>
    <name evidence="2" type="ORF">D5S18_13455</name>
</gene>
<dbReference type="EMBL" id="QZFU01000017">
    <property type="protein sequence ID" value="RJO75786.1"/>
    <property type="molecule type" value="Genomic_DNA"/>
</dbReference>
<evidence type="ECO:0000256" key="1">
    <source>
        <dbReference type="ARBA" id="ARBA00022649"/>
    </source>
</evidence>
<accession>A0A3A4KHX6</accession>
<dbReference type="AlphaFoldDB" id="A0A3A4KHX6"/>
<dbReference type="Pfam" id="PF07704">
    <property type="entry name" value="PSK_trans_fac"/>
    <property type="match status" value="1"/>
</dbReference>
<evidence type="ECO:0008006" key="4">
    <source>
        <dbReference type="Google" id="ProtNLM"/>
    </source>
</evidence>
<dbReference type="Proteomes" id="UP000266677">
    <property type="component" value="Unassembled WGS sequence"/>
</dbReference>
<dbReference type="InterPro" id="IPR011660">
    <property type="entry name" value="VapB-like"/>
</dbReference>